<proteinExistence type="predicted"/>
<dbReference type="AlphaFoldDB" id="A0A9N7VML2"/>
<dbReference type="EMBL" id="CADEAL010004113">
    <property type="protein sequence ID" value="CAB1452037.1"/>
    <property type="molecule type" value="Genomic_DNA"/>
</dbReference>
<name>A0A9N7VML2_PLEPL</name>
<sequence length="107" mass="11981">MTRVQEPIHSHLVICRHFDLPQRSSISIRGGLLAGDEPVDVQVCVCVWSEVELPMYRNIPILFLLAVILLSKATPWLCCGSEASRREQPGLKPLTCRLMDDPLNLSS</sequence>
<dbReference type="Proteomes" id="UP001153269">
    <property type="component" value="Unassembled WGS sequence"/>
</dbReference>
<organism evidence="1 2">
    <name type="scientific">Pleuronectes platessa</name>
    <name type="common">European plaice</name>
    <dbReference type="NCBI Taxonomy" id="8262"/>
    <lineage>
        <taxon>Eukaryota</taxon>
        <taxon>Metazoa</taxon>
        <taxon>Chordata</taxon>
        <taxon>Craniata</taxon>
        <taxon>Vertebrata</taxon>
        <taxon>Euteleostomi</taxon>
        <taxon>Actinopterygii</taxon>
        <taxon>Neopterygii</taxon>
        <taxon>Teleostei</taxon>
        <taxon>Neoteleostei</taxon>
        <taxon>Acanthomorphata</taxon>
        <taxon>Carangaria</taxon>
        <taxon>Pleuronectiformes</taxon>
        <taxon>Pleuronectoidei</taxon>
        <taxon>Pleuronectidae</taxon>
        <taxon>Pleuronectes</taxon>
    </lineage>
</organism>
<comment type="caution">
    <text evidence="1">The sequence shown here is derived from an EMBL/GenBank/DDBJ whole genome shotgun (WGS) entry which is preliminary data.</text>
</comment>
<accession>A0A9N7VML2</accession>
<reference evidence="1" key="1">
    <citation type="submission" date="2020-03" db="EMBL/GenBank/DDBJ databases">
        <authorList>
            <person name="Weist P."/>
        </authorList>
    </citation>
    <scope>NUCLEOTIDE SEQUENCE</scope>
</reference>
<keyword evidence="2" id="KW-1185">Reference proteome</keyword>
<gene>
    <name evidence="1" type="ORF">PLEPLA_LOCUS39776</name>
</gene>
<evidence type="ECO:0000313" key="1">
    <source>
        <dbReference type="EMBL" id="CAB1452037.1"/>
    </source>
</evidence>
<protein>
    <submittedName>
        <fullName evidence="1">Uncharacterized protein</fullName>
    </submittedName>
</protein>
<evidence type="ECO:0000313" key="2">
    <source>
        <dbReference type="Proteomes" id="UP001153269"/>
    </source>
</evidence>